<sequence length="486" mass="47123">MLEQLDAPLTELPGPVLQLLVAMSGTAAVACAASSLNAAWASVSRCPSLVARFLLSRHGAATALYHAYNAPELRRLLESAQSSSGPLSDSHAATPDAAFLCLIKELLKLGAHLKPQARFLLTAAASYGDTRVLDILLRNGADAASCGGRALVAAASGGYVDAMEVLLAAGVSARAENGAALRAACRGGQLPATQLLLRRGADPRAAAGAALVEAAGTGHLAIVLELLAAGADARADGSRALQEAAAGGFAPVVLALLVAGAQPGARNGLALRRAAAGKHSAVVQVLQAAASRDISVPGIAPSAPPLSSSSAVSPASSAGGQGRAAAAAAGPAAARTSPSKGAGGVAAAATNGRGNGGGWSSVAAAALPPAAGVSASRRSGHSFTAPRPEGGASMPDVRSVAAAPGVDCWPGAIAGACANGPCVASAAGSMVAAPHLHARHATQPHSPVCAVAGGDVCSLFAPSARLFNGLVASSAAARMAVGGQSV</sequence>
<dbReference type="Proteomes" id="UP000650467">
    <property type="component" value="Unassembled WGS sequence"/>
</dbReference>
<keyword evidence="2" id="KW-0040">ANK repeat</keyword>
<keyword evidence="5" id="KW-1185">Reference proteome</keyword>
<comment type="caution">
    <text evidence="4">The sequence shown here is derived from an EMBL/GenBank/DDBJ whole genome shotgun (WGS) entry which is preliminary data.</text>
</comment>
<evidence type="ECO:0000313" key="4">
    <source>
        <dbReference type="EMBL" id="KAG2445571.1"/>
    </source>
</evidence>
<name>A0A835WDU5_CHLIN</name>
<dbReference type="Gene3D" id="1.25.40.20">
    <property type="entry name" value="Ankyrin repeat-containing domain"/>
    <property type="match status" value="2"/>
</dbReference>
<evidence type="ECO:0000256" key="3">
    <source>
        <dbReference type="SAM" id="MobiDB-lite"/>
    </source>
</evidence>
<feature type="compositionally biased region" description="Low complexity" evidence="3">
    <location>
        <begin position="305"/>
        <end position="323"/>
    </location>
</feature>
<dbReference type="OrthoDB" id="7464126at2759"/>
<dbReference type="PANTHER" id="PTHR24203">
    <property type="entry name" value="ANKYRIN REPEAT FAMILY PROTEIN"/>
    <property type="match status" value="1"/>
</dbReference>
<dbReference type="EMBL" id="JAEHOC010000001">
    <property type="protein sequence ID" value="KAG2445571.1"/>
    <property type="molecule type" value="Genomic_DNA"/>
</dbReference>
<evidence type="ECO:0000256" key="2">
    <source>
        <dbReference type="ARBA" id="ARBA00023043"/>
    </source>
</evidence>
<feature type="region of interest" description="Disordered" evidence="3">
    <location>
        <begin position="373"/>
        <end position="395"/>
    </location>
</feature>
<keyword evidence="1" id="KW-0677">Repeat</keyword>
<dbReference type="AlphaFoldDB" id="A0A835WDU5"/>
<organism evidence="4 5">
    <name type="scientific">Chlamydomonas incerta</name>
    <dbReference type="NCBI Taxonomy" id="51695"/>
    <lineage>
        <taxon>Eukaryota</taxon>
        <taxon>Viridiplantae</taxon>
        <taxon>Chlorophyta</taxon>
        <taxon>core chlorophytes</taxon>
        <taxon>Chlorophyceae</taxon>
        <taxon>CS clade</taxon>
        <taxon>Chlamydomonadales</taxon>
        <taxon>Chlamydomonadaceae</taxon>
        <taxon>Chlamydomonas</taxon>
    </lineage>
</organism>
<reference evidence="4" key="1">
    <citation type="journal article" date="2020" name="bioRxiv">
        <title>Comparative genomics of Chlamydomonas.</title>
        <authorList>
            <person name="Craig R.J."/>
            <person name="Hasan A.R."/>
            <person name="Ness R.W."/>
            <person name="Keightley P.D."/>
        </authorList>
    </citation>
    <scope>NUCLEOTIDE SEQUENCE</scope>
    <source>
        <strain evidence="4">SAG 7.73</strain>
    </source>
</reference>
<gene>
    <name evidence="4" type="ORF">HXX76_000183</name>
</gene>
<accession>A0A835WDU5</accession>
<dbReference type="PANTHER" id="PTHR24203:SF45">
    <property type="entry name" value="ANKYRIN REPEAT DOMAIN 6"/>
    <property type="match status" value="1"/>
</dbReference>
<proteinExistence type="predicted"/>
<feature type="region of interest" description="Disordered" evidence="3">
    <location>
        <begin position="301"/>
        <end position="323"/>
    </location>
</feature>
<protein>
    <submittedName>
        <fullName evidence="4">Uncharacterized protein</fullName>
    </submittedName>
</protein>
<evidence type="ECO:0000256" key="1">
    <source>
        <dbReference type="ARBA" id="ARBA00022737"/>
    </source>
</evidence>
<dbReference type="InterPro" id="IPR002110">
    <property type="entry name" value="Ankyrin_rpt"/>
</dbReference>
<dbReference type="InterPro" id="IPR036770">
    <property type="entry name" value="Ankyrin_rpt-contain_sf"/>
</dbReference>
<dbReference type="Pfam" id="PF12796">
    <property type="entry name" value="Ank_2"/>
    <property type="match status" value="1"/>
</dbReference>
<dbReference type="SUPFAM" id="SSF48403">
    <property type="entry name" value="Ankyrin repeat"/>
    <property type="match status" value="1"/>
</dbReference>
<evidence type="ECO:0000313" key="5">
    <source>
        <dbReference type="Proteomes" id="UP000650467"/>
    </source>
</evidence>